<dbReference type="AlphaFoldDB" id="A0A6A6XBW7"/>
<dbReference type="Pfam" id="PF01636">
    <property type="entry name" value="APH"/>
    <property type="match status" value="1"/>
</dbReference>
<keyword evidence="3" id="KW-1185">Reference proteome</keyword>
<dbReference type="EMBL" id="MU001904">
    <property type="protein sequence ID" value="KAF2794060.1"/>
    <property type="molecule type" value="Genomic_DNA"/>
</dbReference>
<dbReference type="InterPro" id="IPR011009">
    <property type="entry name" value="Kinase-like_dom_sf"/>
</dbReference>
<gene>
    <name evidence="2" type="ORF">K505DRAFT_242956</name>
</gene>
<feature type="domain" description="Aminoglycoside phosphotransferase" evidence="1">
    <location>
        <begin position="104"/>
        <end position="251"/>
    </location>
</feature>
<reference evidence="2" key="1">
    <citation type="journal article" date="2020" name="Stud. Mycol.">
        <title>101 Dothideomycetes genomes: a test case for predicting lifestyles and emergence of pathogens.</title>
        <authorList>
            <person name="Haridas S."/>
            <person name="Albert R."/>
            <person name="Binder M."/>
            <person name="Bloem J."/>
            <person name="Labutti K."/>
            <person name="Salamov A."/>
            <person name="Andreopoulos B."/>
            <person name="Baker S."/>
            <person name="Barry K."/>
            <person name="Bills G."/>
            <person name="Bluhm B."/>
            <person name="Cannon C."/>
            <person name="Castanera R."/>
            <person name="Culley D."/>
            <person name="Daum C."/>
            <person name="Ezra D."/>
            <person name="Gonzalez J."/>
            <person name="Henrissat B."/>
            <person name="Kuo A."/>
            <person name="Liang C."/>
            <person name="Lipzen A."/>
            <person name="Lutzoni F."/>
            <person name="Magnuson J."/>
            <person name="Mondo S."/>
            <person name="Nolan M."/>
            <person name="Ohm R."/>
            <person name="Pangilinan J."/>
            <person name="Park H.-J."/>
            <person name="Ramirez L."/>
            <person name="Alfaro M."/>
            <person name="Sun H."/>
            <person name="Tritt A."/>
            <person name="Yoshinaga Y."/>
            <person name="Zwiers L.-H."/>
            <person name="Turgeon B."/>
            <person name="Goodwin S."/>
            <person name="Spatafora J."/>
            <person name="Crous P."/>
            <person name="Grigoriev I."/>
        </authorList>
    </citation>
    <scope>NUCLEOTIDE SEQUENCE</scope>
    <source>
        <strain evidence="2">CBS 109.77</strain>
    </source>
</reference>
<evidence type="ECO:0000313" key="3">
    <source>
        <dbReference type="Proteomes" id="UP000799757"/>
    </source>
</evidence>
<dbReference type="PANTHER" id="PTHR21310">
    <property type="entry name" value="AMINOGLYCOSIDE PHOSPHOTRANSFERASE-RELATED-RELATED"/>
    <property type="match status" value="1"/>
</dbReference>
<dbReference type="SUPFAM" id="SSF56112">
    <property type="entry name" value="Protein kinase-like (PK-like)"/>
    <property type="match status" value="1"/>
</dbReference>
<accession>A0A6A6XBW7</accession>
<evidence type="ECO:0000313" key="2">
    <source>
        <dbReference type="EMBL" id="KAF2794060.1"/>
    </source>
</evidence>
<dbReference type="InterPro" id="IPR002575">
    <property type="entry name" value="Aminoglycoside_PTrfase"/>
</dbReference>
<evidence type="ECO:0000259" key="1">
    <source>
        <dbReference type="Pfam" id="PF01636"/>
    </source>
</evidence>
<dbReference type="OrthoDB" id="5598852at2759"/>
<dbReference type="Proteomes" id="UP000799757">
    <property type="component" value="Unassembled WGS sequence"/>
</dbReference>
<dbReference type="Gene3D" id="3.90.1200.10">
    <property type="match status" value="1"/>
</dbReference>
<sequence length="346" mass="39249">MPQIYALDNRINEFFETQSSITRQQCDNMAISLAGGPISPVPIQGAFSYTVTAGAAQSKIVQFRTHTSLLDMNTLTVARKIHPDFVPATTFYGTLGESEASSLSVYGMEKISGTTYIEARFYDESTAEAQLEAELLRLTTVRDFARFFAQAWKSSQSLSPDQTDALHLLQRTDLELLYQSLPPRFSDILQQLRTHLPLLNKPTFPLVLTHGDLCEMNILINPKTGHITGIIDWAEAKLLPFGFALWGFLNVIGWMDSNGWHYYSNCQDLEEQFWKTFDECVGGVSEEQRFAIRVSATIGTIFRYGFVWDEGVRRRPVTELDYTIKYLDAFISNKESIVNMFFLGEH</sequence>
<name>A0A6A6XBW7_9PLEO</name>
<dbReference type="InterPro" id="IPR051678">
    <property type="entry name" value="AGP_Transferase"/>
</dbReference>
<protein>
    <recommendedName>
        <fullName evidence="1">Aminoglycoside phosphotransferase domain-containing protein</fullName>
    </recommendedName>
</protein>
<proteinExistence type="predicted"/>
<organism evidence="2 3">
    <name type="scientific">Melanomma pulvis-pyrius CBS 109.77</name>
    <dbReference type="NCBI Taxonomy" id="1314802"/>
    <lineage>
        <taxon>Eukaryota</taxon>
        <taxon>Fungi</taxon>
        <taxon>Dikarya</taxon>
        <taxon>Ascomycota</taxon>
        <taxon>Pezizomycotina</taxon>
        <taxon>Dothideomycetes</taxon>
        <taxon>Pleosporomycetidae</taxon>
        <taxon>Pleosporales</taxon>
        <taxon>Melanommataceae</taxon>
        <taxon>Melanomma</taxon>
    </lineage>
</organism>
<dbReference type="PANTHER" id="PTHR21310:SF59">
    <property type="entry name" value="AMINOGLYCOSIDE PHOSPHOTRANSFERASE DOMAIN-CONTAINING PROTEIN"/>
    <property type="match status" value="1"/>
</dbReference>